<evidence type="ECO:0000313" key="1">
    <source>
        <dbReference type="EMBL" id="VCX38931.1"/>
    </source>
</evidence>
<dbReference type="Proteomes" id="UP000269945">
    <property type="component" value="Unassembled WGS sequence"/>
</dbReference>
<keyword evidence="2" id="KW-1185">Reference proteome</keyword>
<evidence type="ECO:0000313" key="2">
    <source>
        <dbReference type="Proteomes" id="UP000269945"/>
    </source>
</evidence>
<proteinExistence type="predicted"/>
<dbReference type="EMBL" id="CYRY02044115">
    <property type="protein sequence ID" value="VCX38931.1"/>
    <property type="molecule type" value="Genomic_DNA"/>
</dbReference>
<gene>
    <name evidence="1" type="ORF">BN2614_LOCUS1</name>
</gene>
<comment type="caution">
    <text evidence="1">The sequence shown here is derived from an EMBL/GenBank/DDBJ whole genome shotgun (WGS) entry which is preliminary data.</text>
</comment>
<accession>A0A9X9M800</accession>
<dbReference type="AlphaFoldDB" id="A0A9X9M800"/>
<sequence length="29" mass="3425">MACSILLSMPTRLPEPLERHRELRVLESF</sequence>
<protein>
    <submittedName>
        <fullName evidence="1">Uncharacterized protein</fullName>
    </submittedName>
</protein>
<organism evidence="1 2">
    <name type="scientific">Gulo gulo</name>
    <name type="common">Wolverine</name>
    <name type="synonym">Gluton</name>
    <dbReference type="NCBI Taxonomy" id="48420"/>
    <lineage>
        <taxon>Eukaryota</taxon>
        <taxon>Metazoa</taxon>
        <taxon>Chordata</taxon>
        <taxon>Craniata</taxon>
        <taxon>Vertebrata</taxon>
        <taxon>Euteleostomi</taxon>
        <taxon>Mammalia</taxon>
        <taxon>Eutheria</taxon>
        <taxon>Laurasiatheria</taxon>
        <taxon>Carnivora</taxon>
        <taxon>Caniformia</taxon>
        <taxon>Musteloidea</taxon>
        <taxon>Mustelidae</taxon>
        <taxon>Guloninae</taxon>
        <taxon>Gulo</taxon>
    </lineage>
</organism>
<name>A0A9X9M800_GULGU</name>
<reference evidence="1 2" key="1">
    <citation type="submission" date="2018-10" db="EMBL/GenBank/DDBJ databases">
        <authorList>
            <person name="Ekblom R."/>
            <person name="Jareborg N."/>
        </authorList>
    </citation>
    <scope>NUCLEOTIDE SEQUENCE [LARGE SCALE GENOMIC DNA]</scope>
    <source>
        <tissue evidence="1">Muscle</tissue>
    </source>
</reference>